<dbReference type="PANTHER" id="PTHR43591">
    <property type="entry name" value="METHYLTRANSFERASE"/>
    <property type="match status" value="1"/>
</dbReference>
<dbReference type="SUPFAM" id="SSF53335">
    <property type="entry name" value="S-adenosyl-L-methionine-dependent methyltransferases"/>
    <property type="match status" value="1"/>
</dbReference>
<sequence length="322" mass="36675">MSDYDDHDSGAPTEPSSVASPTGPNNSEEPPPVEENGRLYHPGGRYHFPCDQAEKDRLNLQHEAWLLTFNGELGLCPKIREMGHNVVDVGTGTGVWAIDYALKHRGSIVIGPDITGHPSPGLVNYKMEVDDCEDQDWQWLGNIDFVFVRAMTGCFETMEYIVDQAKFHLRPNGWLEIQDLQFPFQSDDGTLPDNLELSRMGRLLIEASAQSGRPMGTVSQYKSYLEQAGFEEITEFHFKWPLNDWPTNEREKELGKLTCENLDQGLEGLCLRLFTQQLNWTRERVLEFCSRARQQLKDRNIHAYLPIYVVYGRQVSPPPEAS</sequence>
<evidence type="ECO:0000313" key="4">
    <source>
        <dbReference type="Proteomes" id="UP001498476"/>
    </source>
</evidence>
<proteinExistence type="inferred from homology"/>
<keyword evidence="4" id="KW-1185">Reference proteome</keyword>
<name>A0ABR1GT24_9HYPO</name>
<comment type="caution">
    <text evidence="3">The sequence shown here is derived from an EMBL/GenBank/DDBJ whole genome shotgun (WGS) entry which is preliminary data.</text>
</comment>
<comment type="similarity">
    <text evidence="1">Belongs to the methyltransferase superfamily. LaeA methyltransferase family.</text>
</comment>
<gene>
    <name evidence="3" type="ORF">QQX98_009209</name>
</gene>
<dbReference type="InterPro" id="IPR029063">
    <property type="entry name" value="SAM-dependent_MTases_sf"/>
</dbReference>
<evidence type="ECO:0000313" key="3">
    <source>
        <dbReference type="EMBL" id="KAK7408645.1"/>
    </source>
</evidence>
<organism evidence="3 4">
    <name type="scientific">Neonectria punicea</name>
    <dbReference type="NCBI Taxonomy" id="979145"/>
    <lineage>
        <taxon>Eukaryota</taxon>
        <taxon>Fungi</taxon>
        <taxon>Dikarya</taxon>
        <taxon>Ascomycota</taxon>
        <taxon>Pezizomycotina</taxon>
        <taxon>Sordariomycetes</taxon>
        <taxon>Hypocreomycetidae</taxon>
        <taxon>Hypocreales</taxon>
        <taxon>Nectriaceae</taxon>
        <taxon>Neonectria</taxon>
    </lineage>
</organism>
<dbReference type="CDD" id="cd02440">
    <property type="entry name" value="AdoMet_MTases"/>
    <property type="match status" value="1"/>
</dbReference>
<evidence type="ECO:0008006" key="5">
    <source>
        <dbReference type="Google" id="ProtNLM"/>
    </source>
</evidence>
<feature type="compositionally biased region" description="Polar residues" evidence="2">
    <location>
        <begin position="14"/>
        <end position="23"/>
    </location>
</feature>
<evidence type="ECO:0000256" key="1">
    <source>
        <dbReference type="ARBA" id="ARBA00038158"/>
    </source>
</evidence>
<evidence type="ECO:0000256" key="2">
    <source>
        <dbReference type="SAM" id="MobiDB-lite"/>
    </source>
</evidence>
<dbReference type="Proteomes" id="UP001498476">
    <property type="component" value="Unassembled WGS sequence"/>
</dbReference>
<accession>A0ABR1GT24</accession>
<dbReference type="Pfam" id="PF13489">
    <property type="entry name" value="Methyltransf_23"/>
    <property type="match status" value="1"/>
</dbReference>
<feature type="region of interest" description="Disordered" evidence="2">
    <location>
        <begin position="1"/>
        <end position="45"/>
    </location>
</feature>
<dbReference type="EMBL" id="JAZAVJ010000179">
    <property type="protein sequence ID" value="KAK7408645.1"/>
    <property type="molecule type" value="Genomic_DNA"/>
</dbReference>
<dbReference type="PANTHER" id="PTHR43591:SF24">
    <property type="entry name" value="2-METHOXY-6-POLYPRENYL-1,4-BENZOQUINOL METHYLASE, MITOCHONDRIAL"/>
    <property type="match status" value="1"/>
</dbReference>
<reference evidence="3 4" key="1">
    <citation type="journal article" date="2025" name="Microbiol. Resour. Announc.">
        <title>Draft genome sequences for Neonectria magnoliae and Neonectria punicea, canker pathogens of Liriodendron tulipifera and Acer saccharum in West Virginia.</title>
        <authorList>
            <person name="Petronek H.M."/>
            <person name="Kasson M.T."/>
            <person name="Metheny A.M."/>
            <person name="Stauder C.M."/>
            <person name="Lovett B."/>
            <person name="Lynch S.C."/>
            <person name="Garnas J.R."/>
            <person name="Kasson L.R."/>
            <person name="Stajich J.E."/>
        </authorList>
    </citation>
    <scope>NUCLEOTIDE SEQUENCE [LARGE SCALE GENOMIC DNA]</scope>
    <source>
        <strain evidence="3 4">NRRL 64653</strain>
    </source>
</reference>
<dbReference type="Gene3D" id="3.40.50.150">
    <property type="entry name" value="Vaccinia Virus protein VP39"/>
    <property type="match status" value="1"/>
</dbReference>
<protein>
    <recommendedName>
        <fullName evidence="5">Methyltransferase</fullName>
    </recommendedName>
</protein>